<dbReference type="Proteomes" id="UP000472265">
    <property type="component" value="Chromosome 14"/>
</dbReference>
<dbReference type="Pfam" id="PF13445">
    <property type="entry name" value="zf-RING_UBOX"/>
    <property type="match status" value="1"/>
</dbReference>
<proteinExistence type="predicted"/>
<evidence type="ECO:0000259" key="4">
    <source>
        <dbReference type="Pfam" id="PF13445"/>
    </source>
</evidence>
<feature type="domain" description="Zinc finger RING-type eukaryotic" evidence="4">
    <location>
        <begin position="2"/>
        <end position="32"/>
    </location>
</feature>
<reference evidence="5" key="2">
    <citation type="submission" date="2025-08" db="UniProtKB">
        <authorList>
            <consortium name="Ensembl"/>
        </authorList>
    </citation>
    <scope>IDENTIFICATION</scope>
</reference>
<organism evidence="5 6">
    <name type="scientific">Sparus aurata</name>
    <name type="common">Gilthead sea bream</name>
    <dbReference type="NCBI Taxonomy" id="8175"/>
    <lineage>
        <taxon>Eukaryota</taxon>
        <taxon>Metazoa</taxon>
        <taxon>Chordata</taxon>
        <taxon>Craniata</taxon>
        <taxon>Vertebrata</taxon>
        <taxon>Euteleostomi</taxon>
        <taxon>Actinopterygii</taxon>
        <taxon>Neopterygii</taxon>
        <taxon>Teleostei</taxon>
        <taxon>Neoteleostei</taxon>
        <taxon>Acanthomorphata</taxon>
        <taxon>Eupercaria</taxon>
        <taxon>Spariformes</taxon>
        <taxon>Sparidae</taxon>
        <taxon>Sparus</taxon>
    </lineage>
</organism>
<dbReference type="Gene3D" id="3.30.40.10">
    <property type="entry name" value="Zinc/RING finger domain, C3HC4 (zinc finger)"/>
    <property type="match status" value="1"/>
</dbReference>
<keyword evidence="1" id="KW-0479">Metal-binding</keyword>
<dbReference type="AlphaFoldDB" id="A0A671Z2L5"/>
<evidence type="ECO:0000256" key="1">
    <source>
        <dbReference type="ARBA" id="ARBA00022723"/>
    </source>
</evidence>
<dbReference type="Ensembl" id="ENSSAUT00010072453.1">
    <property type="protein sequence ID" value="ENSSAUP00010069228.1"/>
    <property type="gene ID" value="ENSSAUG00010027437.1"/>
</dbReference>
<keyword evidence="6" id="KW-1185">Reference proteome</keyword>
<reference evidence="5" key="3">
    <citation type="submission" date="2025-09" db="UniProtKB">
        <authorList>
            <consortium name="Ensembl"/>
        </authorList>
    </citation>
    <scope>IDENTIFICATION</scope>
</reference>
<evidence type="ECO:0000256" key="3">
    <source>
        <dbReference type="ARBA" id="ARBA00022833"/>
    </source>
</evidence>
<evidence type="ECO:0000313" key="6">
    <source>
        <dbReference type="Proteomes" id="UP000472265"/>
    </source>
</evidence>
<name>A0A671Z2L5_SPAAU</name>
<dbReference type="SUPFAM" id="SSF57850">
    <property type="entry name" value="RING/U-box"/>
    <property type="match status" value="1"/>
</dbReference>
<reference evidence="5" key="1">
    <citation type="submission" date="2021-04" db="EMBL/GenBank/DDBJ databases">
        <authorList>
            <consortium name="Wellcome Sanger Institute Data Sharing"/>
        </authorList>
    </citation>
    <scope>NUCLEOTIDE SEQUENCE [LARGE SCALE GENOMIC DNA]</scope>
</reference>
<dbReference type="InterPro" id="IPR013083">
    <property type="entry name" value="Znf_RING/FYVE/PHD"/>
</dbReference>
<accession>A0A671Z2L5</accession>
<dbReference type="InterPro" id="IPR017907">
    <property type="entry name" value="Znf_RING_CS"/>
</dbReference>
<dbReference type="PROSITE" id="PS00518">
    <property type="entry name" value="ZF_RING_1"/>
    <property type="match status" value="1"/>
</dbReference>
<sequence length="93" mass="10293">MPVSTPCGHNFCRPCIHKYWDSSDVCQSMAKCYNQTDILNISNLFGRAGGRVVRAHAKYAADSGRFWLEVLCCMSHPPLSPICLLLNKGVYAG</sequence>
<dbReference type="GO" id="GO:0008270">
    <property type="term" value="F:zinc ion binding"/>
    <property type="evidence" value="ECO:0007669"/>
    <property type="project" value="UniProtKB-KW"/>
</dbReference>
<dbReference type="InterPro" id="IPR027370">
    <property type="entry name" value="Znf-RING_euk"/>
</dbReference>
<evidence type="ECO:0000256" key="2">
    <source>
        <dbReference type="ARBA" id="ARBA00022771"/>
    </source>
</evidence>
<protein>
    <recommendedName>
        <fullName evidence="4">Zinc finger RING-type eukaryotic domain-containing protein</fullName>
    </recommendedName>
</protein>
<keyword evidence="3" id="KW-0862">Zinc</keyword>
<keyword evidence="2" id="KW-0863">Zinc-finger</keyword>
<evidence type="ECO:0000313" key="5">
    <source>
        <dbReference type="Ensembl" id="ENSSAUP00010069228.1"/>
    </source>
</evidence>
<dbReference type="InParanoid" id="A0A671Z2L5"/>